<dbReference type="SUPFAM" id="SSF56672">
    <property type="entry name" value="DNA/RNA polymerases"/>
    <property type="match status" value="1"/>
</dbReference>
<proteinExistence type="predicted"/>
<organism evidence="2 4">
    <name type="scientific">Nocardioides salarius</name>
    <dbReference type="NCBI Taxonomy" id="374513"/>
    <lineage>
        <taxon>Bacteria</taxon>
        <taxon>Bacillati</taxon>
        <taxon>Actinomycetota</taxon>
        <taxon>Actinomycetes</taxon>
        <taxon>Propionibacteriales</taxon>
        <taxon>Nocardioidaceae</taxon>
        <taxon>Nocardioides</taxon>
    </lineage>
</organism>
<dbReference type="PANTHER" id="PTHR34047:SF8">
    <property type="entry name" value="PROTEIN YKFC"/>
    <property type="match status" value="1"/>
</dbReference>
<dbReference type="PROSITE" id="PS50878">
    <property type="entry name" value="RT_POL"/>
    <property type="match status" value="1"/>
</dbReference>
<dbReference type="InterPro" id="IPR051083">
    <property type="entry name" value="GrpII_Intron_Splice-Mob/Def"/>
</dbReference>
<dbReference type="EC" id="2.7.7.49" evidence="2"/>
<dbReference type="CDD" id="cd01651">
    <property type="entry name" value="RT_G2_intron"/>
    <property type="match status" value="1"/>
</dbReference>
<accession>A0ABS2M5M4</accession>
<name>A0ABS2M5M4_9ACTN</name>
<keyword evidence="2" id="KW-0808">Transferase</keyword>
<keyword evidence="2" id="KW-0695">RNA-directed DNA polymerase</keyword>
<dbReference type="Pfam" id="PF00078">
    <property type="entry name" value="RVT_1"/>
    <property type="match status" value="1"/>
</dbReference>
<dbReference type="PANTHER" id="PTHR34047">
    <property type="entry name" value="NUCLEAR INTRON MATURASE 1, MITOCHONDRIAL-RELATED"/>
    <property type="match status" value="1"/>
</dbReference>
<evidence type="ECO:0000259" key="1">
    <source>
        <dbReference type="PROSITE" id="PS50878"/>
    </source>
</evidence>
<dbReference type="InterPro" id="IPR013597">
    <property type="entry name" value="Mat_intron_G2"/>
</dbReference>
<dbReference type="InterPro" id="IPR043502">
    <property type="entry name" value="DNA/RNA_pol_sf"/>
</dbReference>
<keyword evidence="2" id="KW-0548">Nucleotidyltransferase</keyword>
<dbReference type="GO" id="GO:0003964">
    <property type="term" value="F:RNA-directed DNA polymerase activity"/>
    <property type="evidence" value="ECO:0007669"/>
    <property type="project" value="UniProtKB-KW"/>
</dbReference>
<dbReference type="NCBIfam" id="TIGR04416">
    <property type="entry name" value="group_II_RT_mat"/>
    <property type="match status" value="1"/>
</dbReference>
<dbReference type="RefSeq" id="WP_307822747.1">
    <property type="nucleotide sequence ID" value="NZ_JACDTV010000035.1"/>
</dbReference>
<evidence type="ECO:0000313" key="4">
    <source>
        <dbReference type="Proteomes" id="UP000732378"/>
    </source>
</evidence>
<dbReference type="Proteomes" id="UP000732378">
    <property type="component" value="Unassembled WGS sequence"/>
</dbReference>
<gene>
    <name evidence="2" type="ORF">JOE61_000276</name>
    <name evidence="3" type="ORF">JOE61_003441</name>
</gene>
<keyword evidence="4" id="KW-1185">Reference proteome</keyword>
<dbReference type="EMBL" id="JAFBBZ010000001">
    <property type="protein sequence ID" value="MBM7506462.1"/>
    <property type="molecule type" value="Genomic_DNA"/>
</dbReference>
<protein>
    <submittedName>
        <fullName evidence="2">RNA-directed DNA polymerase</fullName>
        <ecNumber evidence="2">2.7.7.49</ecNumber>
    </submittedName>
</protein>
<evidence type="ECO:0000313" key="2">
    <source>
        <dbReference type="EMBL" id="MBM7506462.1"/>
    </source>
</evidence>
<sequence length="486" mass="55577">MNTGEPSRVVFPEREEAEWRVLRMQKKLHRWATENPDRRFDDLANLVYDPAFLVVAWHRVRGNKGARTAGVDGVTPRGVGWAAMDLLAGVREDLKAGRFVPSPVRQKTIPKASGKVRSLGIPTARDRVVQAALKLVLEPIFEADFKPCSYGFRPRRRAQDAIAEIHYLASPTRNYEWVFEADIKACFDEIDHTALMERVRRRVGDKRVLGWVKAFLRAGVLTEDGLNRETITGTPQGGILSPLLANIALSVLDEHFTAKWEALGPEWTRAKHRRAGGAVMKLVRYADDFVVLIHGQRADAEALWDEVGAVLAPMGLRLSVEKTRVCHIDEGFDFLGWRIQRRAWRSRTGKKAIYTYPSKKSLTSIIDKVRTLTRRARHRTLADLLRRLNPTLRGWCTYFRHGVSSRTFGYVDHFAFWRVVGWLRKRHLGLNMHTLVRRYLPGWHIHAGGIDMFRANAFPIERYRYRGTKIPTPWSSTTTPPPRPAA</sequence>
<evidence type="ECO:0000313" key="3">
    <source>
        <dbReference type="EMBL" id="MBM7509627.1"/>
    </source>
</evidence>
<dbReference type="InterPro" id="IPR000477">
    <property type="entry name" value="RT_dom"/>
</dbReference>
<dbReference type="InterPro" id="IPR030931">
    <property type="entry name" value="Group_II_RT_mat"/>
</dbReference>
<reference evidence="2 4" key="1">
    <citation type="submission" date="2021-01" db="EMBL/GenBank/DDBJ databases">
        <title>Sequencing the genomes of 1000 actinobacteria strains.</title>
        <authorList>
            <person name="Klenk H.-P."/>
        </authorList>
    </citation>
    <scope>NUCLEOTIDE SEQUENCE [LARGE SCALE GENOMIC DNA]</scope>
    <source>
        <strain evidence="2 4">DSM 18239</strain>
    </source>
</reference>
<dbReference type="Pfam" id="PF08388">
    <property type="entry name" value="GIIM"/>
    <property type="match status" value="1"/>
</dbReference>
<comment type="caution">
    <text evidence="2">The sequence shown here is derived from an EMBL/GenBank/DDBJ whole genome shotgun (WGS) entry which is preliminary data.</text>
</comment>
<dbReference type="EMBL" id="JAFBBZ010000001">
    <property type="protein sequence ID" value="MBM7509627.1"/>
    <property type="molecule type" value="Genomic_DNA"/>
</dbReference>
<feature type="domain" description="Reverse transcriptase" evidence="1">
    <location>
        <begin position="90"/>
        <end position="339"/>
    </location>
</feature>